<feature type="transmembrane region" description="Helical" evidence="8">
    <location>
        <begin position="280"/>
        <end position="300"/>
    </location>
</feature>
<dbReference type="AlphaFoldDB" id="A0A1I4XWC9"/>
<dbReference type="PROSITE" id="PS51257">
    <property type="entry name" value="PROKAR_LIPOPROTEIN"/>
    <property type="match status" value="1"/>
</dbReference>
<comment type="subcellular location">
    <subcellularLocation>
        <location evidence="8">Cell membrane</location>
        <topology evidence="8">Multi-pass membrane protein</topology>
    </subcellularLocation>
    <subcellularLocation>
        <location evidence="1">Membrane</location>
        <topology evidence="1">Multi-pass membrane protein</topology>
    </subcellularLocation>
</comment>
<feature type="transmembrane region" description="Helical" evidence="8">
    <location>
        <begin position="248"/>
        <end position="268"/>
    </location>
</feature>
<evidence type="ECO:0000256" key="5">
    <source>
        <dbReference type="ARBA" id="ARBA00022692"/>
    </source>
</evidence>
<comment type="function">
    <text evidence="8">Conversion of 1,4-dihydroxy-2-naphthoate (DHNA) to demethylmenaquinone (DMK).</text>
</comment>
<dbReference type="InterPro" id="IPR000537">
    <property type="entry name" value="UbiA_prenyltransferase"/>
</dbReference>
<reference evidence="11" key="1">
    <citation type="submission" date="2016-10" db="EMBL/GenBank/DDBJ databases">
        <authorList>
            <person name="Varghese N."/>
            <person name="Submissions S."/>
        </authorList>
    </citation>
    <scope>NUCLEOTIDE SEQUENCE [LARGE SCALE GENOMIC DNA]</scope>
    <source>
        <strain evidence="11">DS-12</strain>
    </source>
</reference>
<evidence type="ECO:0000256" key="4">
    <source>
        <dbReference type="ARBA" id="ARBA00022679"/>
    </source>
</evidence>
<dbReference type="InterPro" id="IPR004657">
    <property type="entry name" value="MenA"/>
</dbReference>
<evidence type="ECO:0000256" key="3">
    <source>
        <dbReference type="ARBA" id="ARBA00022475"/>
    </source>
</evidence>
<dbReference type="EMBL" id="FOVI01000003">
    <property type="protein sequence ID" value="SFN29693.1"/>
    <property type="molecule type" value="Genomic_DNA"/>
</dbReference>
<feature type="transmembrane region" description="Helical" evidence="8">
    <location>
        <begin position="225"/>
        <end position="242"/>
    </location>
</feature>
<keyword evidence="3 8" id="KW-1003">Cell membrane</keyword>
<dbReference type="GO" id="GO:0042371">
    <property type="term" value="P:vitamin K biosynthetic process"/>
    <property type="evidence" value="ECO:0007669"/>
    <property type="project" value="TreeGrafter"/>
</dbReference>
<protein>
    <recommendedName>
        <fullName evidence="8 9">1,4-dihydroxy-2-naphthoate octaprenyltransferase</fullName>
        <shortName evidence="8">DHNA-octaprenyltransferase</shortName>
        <ecNumber evidence="8 9">2.5.1.74</ecNumber>
    </recommendedName>
</protein>
<dbReference type="Gene3D" id="1.10.357.140">
    <property type="entry name" value="UbiA prenyltransferase"/>
    <property type="match status" value="1"/>
</dbReference>
<comment type="pathway">
    <text evidence="8">Quinol/quinone metabolism; menaquinone biosynthesis; menaquinol from 1,4-dihydroxy-2-naphthoate: step 1/2.</text>
</comment>
<comment type="similarity">
    <text evidence="8">Belongs to the MenA family. Type 1 subfamily.</text>
</comment>
<evidence type="ECO:0000256" key="6">
    <source>
        <dbReference type="ARBA" id="ARBA00022989"/>
    </source>
</evidence>
<gene>
    <name evidence="8" type="primary">menA</name>
    <name evidence="10" type="ORF">SAMN05421741_103160</name>
</gene>
<keyword evidence="6 8" id="KW-1133">Transmembrane helix</keyword>
<dbReference type="GO" id="GO:0046428">
    <property type="term" value="F:1,4-dihydroxy-2-naphthoate polyprenyltransferase activity"/>
    <property type="evidence" value="ECO:0007669"/>
    <property type="project" value="UniProtKB-UniRule"/>
</dbReference>
<dbReference type="OrthoDB" id="9767568at2"/>
<sequence>MKKWIKAARLRTLPLSVSGIILGSACAYQAVPSHSKFWLIFGLCLLTTLFFQVLSNYANDYGDAVKGTDNENRVGPQRAIQSGEIKKEAMKRAIIITAVLGMISSVAVVYFSFGKENFVEAIIYLVLAVACIGAAIKYTVGSSAYGYRGLGDVFVFVFFGLVSTLGSYYLYTHWLDLKVLFPAFAVGFLSTAVLNMNNMRDIENDAAMNKNTLVVKMGYNKAKTYHFFLIIASIILFNTYAIGSFTKWYQFAYVLALIPLFKNIGVVAKTKNPRDLDPELKRIALTTFFISLLFSIAIILN</sequence>
<evidence type="ECO:0000313" key="10">
    <source>
        <dbReference type="EMBL" id="SFN29693.1"/>
    </source>
</evidence>
<organism evidence="10 11">
    <name type="scientific">Paenimyroides ummariense</name>
    <dbReference type="NCBI Taxonomy" id="913024"/>
    <lineage>
        <taxon>Bacteria</taxon>
        <taxon>Pseudomonadati</taxon>
        <taxon>Bacteroidota</taxon>
        <taxon>Flavobacteriia</taxon>
        <taxon>Flavobacteriales</taxon>
        <taxon>Flavobacteriaceae</taxon>
        <taxon>Paenimyroides</taxon>
    </lineage>
</organism>
<proteinExistence type="inferred from homology"/>
<feature type="transmembrane region" description="Helical" evidence="8">
    <location>
        <begin position="93"/>
        <end position="113"/>
    </location>
</feature>
<dbReference type="NCBIfam" id="NF004750">
    <property type="entry name" value="PRK06080.1-2"/>
    <property type="match status" value="1"/>
</dbReference>
<dbReference type="InterPro" id="IPR044878">
    <property type="entry name" value="UbiA_sf"/>
</dbReference>
<keyword evidence="2 8" id="KW-0474">Menaquinone biosynthesis</keyword>
<dbReference type="CDD" id="cd13962">
    <property type="entry name" value="PT_UbiA_UBIAD1"/>
    <property type="match status" value="1"/>
</dbReference>
<feature type="transmembrane region" description="Helical" evidence="8">
    <location>
        <begin position="177"/>
        <end position="194"/>
    </location>
</feature>
<dbReference type="HAMAP" id="MF_01937">
    <property type="entry name" value="MenA_1"/>
    <property type="match status" value="1"/>
</dbReference>
<dbReference type="PANTHER" id="PTHR13929:SF0">
    <property type="entry name" value="UBIA PRENYLTRANSFERASE DOMAIN-CONTAINING PROTEIN 1"/>
    <property type="match status" value="1"/>
</dbReference>
<evidence type="ECO:0000256" key="1">
    <source>
        <dbReference type="ARBA" id="ARBA00004141"/>
    </source>
</evidence>
<dbReference type="Proteomes" id="UP000199036">
    <property type="component" value="Unassembled WGS sequence"/>
</dbReference>
<feature type="transmembrane region" description="Helical" evidence="8">
    <location>
        <begin position="150"/>
        <end position="171"/>
    </location>
</feature>
<evidence type="ECO:0000256" key="2">
    <source>
        <dbReference type="ARBA" id="ARBA00022428"/>
    </source>
</evidence>
<dbReference type="STRING" id="913024.SAMN05421741_103160"/>
<keyword evidence="5 8" id="KW-0812">Transmembrane</keyword>
<dbReference type="Pfam" id="PF01040">
    <property type="entry name" value="UbiA"/>
    <property type="match status" value="1"/>
</dbReference>
<keyword evidence="11" id="KW-1185">Reference proteome</keyword>
<dbReference type="NCBIfam" id="TIGR00751">
    <property type="entry name" value="menA"/>
    <property type="match status" value="1"/>
</dbReference>
<feature type="transmembrane region" description="Helical" evidence="8">
    <location>
        <begin position="37"/>
        <end position="58"/>
    </location>
</feature>
<evidence type="ECO:0000256" key="9">
    <source>
        <dbReference type="NCBIfam" id="TIGR00751"/>
    </source>
</evidence>
<dbReference type="InterPro" id="IPR026046">
    <property type="entry name" value="UBIAD1"/>
</dbReference>
<keyword evidence="4 8" id="KW-0808">Transferase</keyword>
<evidence type="ECO:0000256" key="8">
    <source>
        <dbReference type="HAMAP-Rule" id="MF_01937"/>
    </source>
</evidence>
<dbReference type="PANTHER" id="PTHR13929">
    <property type="entry name" value="1,4-DIHYDROXY-2-NAPHTHOATE OCTAPRENYLTRANSFERASE"/>
    <property type="match status" value="1"/>
</dbReference>
<comment type="catalytic activity">
    <reaction evidence="8">
        <text>an all-trans-polyprenyl diphosphate + 1,4-dihydroxy-2-naphthoate + H(+) = a 2-demethylmenaquinol + CO2 + diphosphate</text>
        <dbReference type="Rhea" id="RHEA:26478"/>
        <dbReference type="Rhea" id="RHEA-COMP:9563"/>
        <dbReference type="Rhea" id="RHEA-COMP:9564"/>
        <dbReference type="ChEBI" id="CHEBI:11173"/>
        <dbReference type="ChEBI" id="CHEBI:15378"/>
        <dbReference type="ChEBI" id="CHEBI:16526"/>
        <dbReference type="ChEBI" id="CHEBI:33019"/>
        <dbReference type="ChEBI" id="CHEBI:55437"/>
        <dbReference type="ChEBI" id="CHEBI:58914"/>
        <dbReference type="EC" id="2.5.1.74"/>
    </reaction>
</comment>
<dbReference type="UniPathway" id="UPA00079">
    <property type="reaction ID" value="UER00168"/>
</dbReference>
<evidence type="ECO:0000256" key="7">
    <source>
        <dbReference type="ARBA" id="ARBA00023136"/>
    </source>
</evidence>
<dbReference type="PIRSF" id="PIRSF005355">
    <property type="entry name" value="UBIAD1"/>
    <property type="match status" value="1"/>
</dbReference>
<feature type="transmembrane region" description="Helical" evidence="8">
    <location>
        <begin position="119"/>
        <end position="138"/>
    </location>
</feature>
<dbReference type="EC" id="2.5.1.74" evidence="8 9"/>
<keyword evidence="7 8" id="KW-0472">Membrane</keyword>
<name>A0A1I4XWC9_9FLAO</name>
<dbReference type="GO" id="GO:0005886">
    <property type="term" value="C:plasma membrane"/>
    <property type="evidence" value="ECO:0007669"/>
    <property type="project" value="UniProtKB-SubCell"/>
</dbReference>
<accession>A0A1I4XWC9</accession>
<dbReference type="RefSeq" id="WP_091519344.1">
    <property type="nucleotide sequence ID" value="NZ_FOVI01000003.1"/>
</dbReference>
<dbReference type="GO" id="GO:0009234">
    <property type="term" value="P:menaquinone biosynthetic process"/>
    <property type="evidence" value="ECO:0007669"/>
    <property type="project" value="UniProtKB-UniRule"/>
</dbReference>
<evidence type="ECO:0000313" key="11">
    <source>
        <dbReference type="Proteomes" id="UP000199036"/>
    </source>
</evidence>